<accession>A0A8I1AAR7</accession>
<dbReference type="RefSeq" id="WP_181731162.1">
    <property type="nucleotide sequence ID" value="NZ_JACEIR010000001.1"/>
</dbReference>
<evidence type="ECO:0000313" key="3">
    <source>
        <dbReference type="Proteomes" id="UP000633619"/>
    </source>
</evidence>
<gene>
    <name evidence="2" type="ORF">I8U20_00245</name>
</gene>
<dbReference type="AlphaFoldDB" id="A0A8I1AAR7"/>
<feature type="domain" description="VOC" evidence="1">
    <location>
        <begin position="4"/>
        <end position="124"/>
    </location>
</feature>
<dbReference type="InterPro" id="IPR037523">
    <property type="entry name" value="VOC_core"/>
</dbReference>
<dbReference type="InterPro" id="IPR029068">
    <property type="entry name" value="Glyas_Bleomycin-R_OHBP_Dase"/>
</dbReference>
<protein>
    <submittedName>
        <fullName evidence="2">VOC family protein</fullName>
    </submittedName>
</protein>
<reference evidence="2 3" key="1">
    <citation type="submission" date="2020-12" db="EMBL/GenBank/DDBJ databases">
        <title>WGS of Thermoactinomyces spp.</title>
        <authorList>
            <person name="Cheng K."/>
        </authorList>
    </citation>
    <scope>NUCLEOTIDE SEQUENCE [LARGE SCALE GENOMIC DNA]</scope>
    <source>
        <strain evidence="3">CICC 10671\DSM 43846</strain>
    </source>
</reference>
<dbReference type="Proteomes" id="UP000633619">
    <property type="component" value="Unassembled WGS sequence"/>
</dbReference>
<sequence>MIQGLYEVHFQVEDLDRSVEFYQRLGLTPAWRNDSVAFLWIEPEKSWLGLWQKPGGNHVFAKHIAFRIHFEDMPEAIRWLKEKGIEPVKDGRFEPVEPVVRPFQRNASLYFEDPDGHNLELICTIPDDISPDLPKMYWSEWEKLRAKK</sequence>
<dbReference type="Pfam" id="PF00903">
    <property type="entry name" value="Glyoxalase"/>
    <property type="match status" value="1"/>
</dbReference>
<dbReference type="SUPFAM" id="SSF54593">
    <property type="entry name" value="Glyoxalase/Bleomycin resistance protein/Dihydroxybiphenyl dioxygenase"/>
    <property type="match status" value="1"/>
</dbReference>
<proteinExistence type="predicted"/>
<dbReference type="PROSITE" id="PS51819">
    <property type="entry name" value="VOC"/>
    <property type="match status" value="1"/>
</dbReference>
<dbReference type="Gene3D" id="3.10.180.10">
    <property type="entry name" value="2,3-Dihydroxybiphenyl 1,2-Dioxygenase, domain 1"/>
    <property type="match status" value="1"/>
</dbReference>
<dbReference type="CDD" id="cd06587">
    <property type="entry name" value="VOC"/>
    <property type="match status" value="1"/>
</dbReference>
<keyword evidence="3" id="KW-1185">Reference proteome</keyword>
<dbReference type="EMBL" id="JAECVW010000001">
    <property type="protein sequence ID" value="MBH8593755.1"/>
    <property type="molecule type" value="Genomic_DNA"/>
</dbReference>
<comment type="caution">
    <text evidence="2">The sequence shown here is derived from an EMBL/GenBank/DDBJ whole genome shotgun (WGS) entry which is preliminary data.</text>
</comment>
<evidence type="ECO:0000259" key="1">
    <source>
        <dbReference type="PROSITE" id="PS51819"/>
    </source>
</evidence>
<name>A0A8I1AAR7_THEIN</name>
<organism evidence="2 3">
    <name type="scientific">Thermoactinomyces intermedius</name>
    <dbReference type="NCBI Taxonomy" id="2024"/>
    <lineage>
        <taxon>Bacteria</taxon>
        <taxon>Bacillati</taxon>
        <taxon>Bacillota</taxon>
        <taxon>Bacilli</taxon>
        <taxon>Bacillales</taxon>
        <taxon>Thermoactinomycetaceae</taxon>
        <taxon>Thermoactinomyces</taxon>
    </lineage>
</organism>
<evidence type="ECO:0000313" key="2">
    <source>
        <dbReference type="EMBL" id="MBH8593755.1"/>
    </source>
</evidence>
<dbReference type="InterPro" id="IPR004360">
    <property type="entry name" value="Glyas_Fos-R_dOase_dom"/>
</dbReference>